<comment type="caution">
    <text evidence="1">The sequence shown here is derived from an EMBL/GenBank/DDBJ whole genome shotgun (WGS) entry which is preliminary data.</text>
</comment>
<reference evidence="1 2" key="1">
    <citation type="submission" date="2017-10" db="EMBL/GenBank/DDBJ databases">
        <title>The draft genome sequence of Williamsia sp. BULT 1.1 isolated from the semi-arid grassland soils from South Africa.</title>
        <authorList>
            <person name="Kabwe M.H."/>
            <person name="Govender N."/>
            <person name="Mutseka Lunga P."/>
            <person name="Vikram S."/>
            <person name="Makhalanyane T.P."/>
        </authorList>
    </citation>
    <scope>NUCLEOTIDE SEQUENCE [LARGE SCALE GENOMIC DNA]</scope>
    <source>
        <strain evidence="1 2">BULT 1.1</strain>
    </source>
</reference>
<dbReference type="AlphaFoldDB" id="A0A2G3PM18"/>
<gene>
    <name evidence="1" type="ORF">CSW57_21220</name>
</gene>
<sequence>MLGIAYCARTAAHVVLRGATGTHWNGDLEARRRQLTAYETPLWSTPALVAEEIEVSPAAGGGFGLGSRLPRRIAVFTEKSNAHLTYIYTDFGRSIKVWMEIAPPVPVDHRQLTEALLDQRWGLGMRVGGLWCGCGTGSEASCTVQLVEPAQGSASERLTLFFARLGPASDRGRGRGYFRIIGADTVSILLQRNVFRHQCRNVPDLMNAATITLALSVYTAFA</sequence>
<evidence type="ECO:0000313" key="2">
    <source>
        <dbReference type="Proteomes" id="UP000225108"/>
    </source>
</evidence>
<organism evidence="1 2">
    <name type="scientific">Williamsia marianensis</name>
    <dbReference type="NCBI Taxonomy" id="85044"/>
    <lineage>
        <taxon>Bacteria</taxon>
        <taxon>Bacillati</taxon>
        <taxon>Actinomycetota</taxon>
        <taxon>Actinomycetes</taxon>
        <taxon>Mycobacteriales</taxon>
        <taxon>Nocardiaceae</taxon>
        <taxon>Williamsia</taxon>
    </lineage>
</organism>
<accession>A0A2G3PM18</accession>
<dbReference type="RefSeq" id="WP_099384406.1">
    <property type="nucleotide sequence ID" value="NZ_PEBD01000010.1"/>
</dbReference>
<protein>
    <submittedName>
        <fullName evidence="1">Uncharacterized protein</fullName>
    </submittedName>
</protein>
<dbReference type="Proteomes" id="UP000225108">
    <property type="component" value="Unassembled WGS sequence"/>
</dbReference>
<name>A0A2G3PM18_WILMA</name>
<proteinExistence type="predicted"/>
<evidence type="ECO:0000313" key="1">
    <source>
        <dbReference type="EMBL" id="PHV66142.1"/>
    </source>
</evidence>
<dbReference type="EMBL" id="PEBD01000010">
    <property type="protein sequence ID" value="PHV66142.1"/>
    <property type="molecule type" value="Genomic_DNA"/>
</dbReference>